<evidence type="ECO:0000313" key="4">
    <source>
        <dbReference type="EMBL" id="EKX53192.1"/>
    </source>
</evidence>
<sequence length="484" mass="53674">MLSSACSFYLALVATVSCWGQGSDAGRIGLRGGSRLILPRITSRLRGGAQEITIPKDYAYLSQMEDECIEFHIEDGNHTVGPEAYDELMATFNLSSTVRVYGTREAMMWGTLDLNGAGGTFEGMKLVDLAVPGEGVELQSLGDNCICVEEGEWRFTDCEIQCSGTAMRVANEATATWLAVSQMMERCFTGGSDLSKPPPINLTELGLEISAMQFLLEQGHRNKTTGYPITEHTSMPRYAVTAWDRAKVNILSCTIQNMSYNGICCLENSTFWIENCSITGSGMSGVFMESACNVTLIGCYLADNYACLTVWGGLSEERYALTGPYSSDSDLELVVEPECTLTAFNNRLSGMIWAGRQRPKHFVEDNNEIEDEIIPSEDEGPLQGLPEVPFMNFEGGENKTLWTIDEPIPMPRWARKDRPGGDGVYMWDPQDQKTEDETKQVFRDLKLRDGDYEKVAKAIESYNIKNKRSKKSLSSDPPPGEFED</sequence>
<dbReference type="InterPro" id="IPR039448">
    <property type="entry name" value="Beta_helix"/>
</dbReference>
<reference evidence="5" key="3">
    <citation type="submission" date="2016-03" db="UniProtKB">
        <authorList>
            <consortium name="EnsemblProtists"/>
        </authorList>
    </citation>
    <scope>IDENTIFICATION</scope>
</reference>
<feature type="chain" id="PRO_5008771911" description="Right handed beta helix domain-containing protein" evidence="2">
    <location>
        <begin position="26"/>
        <end position="484"/>
    </location>
</feature>
<reference evidence="6" key="2">
    <citation type="submission" date="2012-11" db="EMBL/GenBank/DDBJ databases">
        <authorList>
            <person name="Kuo A."/>
            <person name="Curtis B.A."/>
            <person name="Tanifuji G."/>
            <person name="Burki F."/>
            <person name="Gruber A."/>
            <person name="Irimia M."/>
            <person name="Maruyama S."/>
            <person name="Arias M.C."/>
            <person name="Ball S.G."/>
            <person name="Gile G.H."/>
            <person name="Hirakawa Y."/>
            <person name="Hopkins J.F."/>
            <person name="Rensing S.A."/>
            <person name="Schmutz J."/>
            <person name="Symeonidi A."/>
            <person name="Elias M."/>
            <person name="Eveleigh R.J."/>
            <person name="Herman E.K."/>
            <person name="Klute M.J."/>
            <person name="Nakayama T."/>
            <person name="Obornik M."/>
            <person name="Reyes-Prieto A."/>
            <person name="Armbrust E.V."/>
            <person name="Aves S.J."/>
            <person name="Beiko R.G."/>
            <person name="Coutinho P."/>
            <person name="Dacks J.B."/>
            <person name="Durnford D.G."/>
            <person name="Fast N.M."/>
            <person name="Green B.R."/>
            <person name="Grisdale C."/>
            <person name="Hempe F."/>
            <person name="Henrissat B."/>
            <person name="Hoppner M.P."/>
            <person name="Ishida K.-I."/>
            <person name="Kim E."/>
            <person name="Koreny L."/>
            <person name="Kroth P.G."/>
            <person name="Liu Y."/>
            <person name="Malik S.-B."/>
            <person name="Maier U.G."/>
            <person name="McRose D."/>
            <person name="Mock T."/>
            <person name="Neilson J.A."/>
            <person name="Onodera N.T."/>
            <person name="Poole A.M."/>
            <person name="Pritham E.J."/>
            <person name="Richards T.A."/>
            <person name="Rocap G."/>
            <person name="Roy S.W."/>
            <person name="Sarai C."/>
            <person name="Schaack S."/>
            <person name="Shirato S."/>
            <person name="Slamovits C.H."/>
            <person name="Spencer D.F."/>
            <person name="Suzuki S."/>
            <person name="Worden A.Z."/>
            <person name="Zauner S."/>
            <person name="Barry K."/>
            <person name="Bell C."/>
            <person name="Bharti A.K."/>
            <person name="Crow J.A."/>
            <person name="Grimwood J."/>
            <person name="Kramer R."/>
            <person name="Lindquist E."/>
            <person name="Lucas S."/>
            <person name="Salamov A."/>
            <person name="McFadden G.I."/>
            <person name="Lane C.E."/>
            <person name="Keeling P.J."/>
            <person name="Gray M.W."/>
            <person name="Grigoriev I.V."/>
            <person name="Archibald J.M."/>
        </authorList>
    </citation>
    <scope>NUCLEOTIDE SEQUENCE</scope>
    <source>
        <strain evidence="6">CCMP2712</strain>
    </source>
</reference>
<proteinExistence type="predicted"/>
<evidence type="ECO:0000256" key="1">
    <source>
        <dbReference type="SAM" id="MobiDB-lite"/>
    </source>
</evidence>
<dbReference type="RefSeq" id="XP_005840172.1">
    <property type="nucleotide sequence ID" value="XM_005840115.1"/>
</dbReference>
<protein>
    <recommendedName>
        <fullName evidence="3">Right handed beta helix domain-containing protein</fullName>
    </recommendedName>
</protein>
<evidence type="ECO:0000259" key="3">
    <source>
        <dbReference type="Pfam" id="PF13229"/>
    </source>
</evidence>
<keyword evidence="2" id="KW-0732">Signal</keyword>
<evidence type="ECO:0000313" key="5">
    <source>
        <dbReference type="EnsemblProtists" id="EKX53192"/>
    </source>
</evidence>
<dbReference type="InterPro" id="IPR011050">
    <property type="entry name" value="Pectin_lyase_fold/virulence"/>
</dbReference>
<organism evidence="4">
    <name type="scientific">Guillardia theta (strain CCMP2712)</name>
    <name type="common">Cryptophyte</name>
    <dbReference type="NCBI Taxonomy" id="905079"/>
    <lineage>
        <taxon>Eukaryota</taxon>
        <taxon>Cryptophyceae</taxon>
        <taxon>Pyrenomonadales</taxon>
        <taxon>Geminigeraceae</taxon>
        <taxon>Guillardia</taxon>
    </lineage>
</organism>
<dbReference type="HOGENOM" id="CLU_564369_0_0_1"/>
<dbReference type="AlphaFoldDB" id="L1JXV6"/>
<reference evidence="4 6" key="1">
    <citation type="journal article" date="2012" name="Nature">
        <title>Algal genomes reveal evolutionary mosaicism and the fate of nucleomorphs.</title>
        <authorList>
            <consortium name="DOE Joint Genome Institute"/>
            <person name="Curtis B.A."/>
            <person name="Tanifuji G."/>
            <person name="Burki F."/>
            <person name="Gruber A."/>
            <person name="Irimia M."/>
            <person name="Maruyama S."/>
            <person name="Arias M.C."/>
            <person name="Ball S.G."/>
            <person name="Gile G.H."/>
            <person name="Hirakawa Y."/>
            <person name="Hopkins J.F."/>
            <person name="Kuo A."/>
            <person name="Rensing S.A."/>
            <person name="Schmutz J."/>
            <person name="Symeonidi A."/>
            <person name="Elias M."/>
            <person name="Eveleigh R.J."/>
            <person name="Herman E.K."/>
            <person name="Klute M.J."/>
            <person name="Nakayama T."/>
            <person name="Obornik M."/>
            <person name="Reyes-Prieto A."/>
            <person name="Armbrust E.V."/>
            <person name="Aves S.J."/>
            <person name="Beiko R.G."/>
            <person name="Coutinho P."/>
            <person name="Dacks J.B."/>
            <person name="Durnford D.G."/>
            <person name="Fast N.M."/>
            <person name="Green B.R."/>
            <person name="Grisdale C.J."/>
            <person name="Hempel F."/>
            <person name="Henrissat B."/>
            <person name="Hoppner M.P."/>
            <person name="Ishida K."/>
            <person name="Kim E."/>
            <person name="Koreny L."/>
            <person name="Kroth P.G."/>
            <person name="Liu Y."/>
            <person name="Malik S.B."/>
            <person name="Maier U.G."/>
            <person name="McRose D."/>
            <person name="Mock T."/>
            <person name="Neilson J.A."/>
            <person name="Onodera N.T."/>
            <person name="Poole A.M."/>
            <person name="Pritham E.J."/>
            <person name="Richards T.A."/>
            <person name="Rocap G."/>
            <person name="Roy S.W."/>
            <person name="Sarai C."/>
            <person name="Schaack S."/>
            <person name="Shirato S."/>
            <person name="Slamovits C.H."/>
            <person name="Spencer D.F."/>
            <person name="Suzuki S."/>
            <person name="Worden A.Z."/>
            <person name="Zauner S."/>
            <person name="Barry K."/>
            <person name="Bell C."/>
            <person name="Bharti A.K."/>
            <person name="Crow J.A."/>
            <person name="Grimwood J."/>
            <person name="Kramer R."/>
            <person name="Lindquist E."/>
            <person name="Lucas S."/>
            <person name="Salamov A."/>
            <person name="McFadden G.I."/>
            <person name="Lane C.E."/>
            <person name="Keeling P.J."/>
            <person name="Gray M.W."/>
            <person name="Grigoriev I.V."/>
            <person name="Archibald J.M."/>
        </authorList>
    </citation>
    <scope>NUCLEOTIDE SEQUENCE</scope>
    <source>
        <strain evidence="4 6">CCMP2712</strain>
    </source>
</reference>
<dbReference type="Gene3D" id="2.160.20.10">
    <property type="entry name" value="Single-stranded right-handed beta-helix, Pectin lyase-like"/>
    <property type="match status" value="1"/>
</dbReference>
<name>L1JXV6_GUITC</name>
<dbReference type="SUPFAM" id="SSF51126">
    <property type="entry name" value="Pectin lyase-like"/>
    <property type="match status" value="1"/>
</dbReference>
<feature type="domain" description="Right handed beta helix" evidence="3">
    <location>
        <begin position="240"/>
        <end position="311"/>
    </location>
</feature>
<dbReference type="KEGG" id="gtt:GUITHDRAFT_132954"/>
<dbReference type="EnsemblProtists" id="EKX53192">
    <property type="protein sequence ID" value="EKX53192"/>
    <property type="gene ID" value="GUITHDRAFT_132954"/>
</dbReference>
<evidence type="ECO:0000313" key="6">
    <source>
        <dbReference type="Proteomes" id="UP000011087"/>
    </source>
</evidence>
<dbReference type="GeneID" id="17310049"/>
<keyword evidence="6" id="KW-1185">Reference proteome</keyword>
<dbReference type="Pfam" id="PF13229">
    <property type="entry name" value="Beta_helix"/>
    <property type="match status" value="1"/>
</dbReference>
<dbReference type="PaxDb" id="55529-EKX53192"/>
<dbReference type="EMBL" id="JH992970">
    <property type="protein sequence ID" value="EKX53192.1"/>
    <property type="molecule type" value="Genomic_DNA"/>
</dbReference>
<gene>
    <name evidence="4" type="ORF">GUITHDRAFT_132954</name>
</gene>
<evidence type="ECO:0000256" key="2">
    <source>
        <dbReference type="SAM" id="SignalP"/>
    </source>
</evidence>
<dbReference type="InterPro" id="IPR012334">
    <property type="entry name" value="Pectin_lyas_fold"/>
</dbReference>
<feature type="region of interest" description="Disordered" evidence="1">
    <location>
        <begin position="412"/>
        <end position="437"/>
    </location>
</feature>
<feature type="signal peptide" evidence="2">
    <location>
        <begin position="1"/>
        <end position="25"/>
    </location>
</feature>
<accession>L1JXV6</accession>
<dbReference type="Proteomes" id="UP000011087">
    <property type="component" value="Unassembled WGS sequence"/>
</dbReference>